<dbReference type="GeneID" id="114866576"/>
<proteinExistence type="predicted"/>
<dbReference type="Proteomes" id="UP000515150">
    <property type="component" value="Chromosome 12"/>
</dbReference>
<dbReference type="OrthoDB" id="6163216at2759"/>
<evidence type="ECO:0000313" key="4">
    <source>
        <dbReference type="Proteomes" id="UP000515150"/>
    </source>
</evidence>
<feature type="compositionally biased region" description="Basic and acidic residues" evidence="2">
    <location>
        <begin position="350"/>
        <end position="366"/>
    </location>
</feature>
<name>A0A6P7P2L3_BETSP</name>
<accession>A0A6P7P2L3</accession>
<dbReference type="InterPro" id="IPR026320">
    <property type="entry name" value="PRR14"/>
</dbReference>
<keyword evidence="4" id="KW-1185">Reference proteome</keyword>
<reference evidence="5" key="1">
    <citation type="submission" date="2025-08" db="UniProtKB">
        <authorList>
            <consortium name="RefSeq"/>
        </authorList>
    </citation>
    <scope>IDENTIFICATION</scope>
</reference>
<dbReference type="InParanoid" id="A0A6P7P2L3"/>
<feature type="compositionally biased region" description="Basic residues" evidence="2">
    <location>
        <begin position="308"/>
        <end position="317"/>
    </location>
</feature>
<dbReference type="RefSeq" id="XP_029024300.1">
    <property type="nucleotide sequence ID" value="XM_029168467.3"/>
</dbReference>
<protein>
    <submittedName>
        <fullName evidence="5">Uncharacterized protein wu:fi75a02 isoform X1</fullName>
    </submittedName>
</protein>
<evidence type="ECO:0000313" key="5">
    <source>
        <dbReference type="RefSeq" id="XP_029024300.1"/>
    </source>
</evidence>
<keyword evidence="1" id="KW-0597">Phosphoprotein</keyword>
<gene>
    <name evidence="5" type="primary">wu:fi75a02</name>
</gene>
<feature type="domain" description="Tantalus-like" evidence="3">
    <location>
        <begin position="622"/>
        <end position="679"/>
    </location>
</feature>
<dbReference type="KEGG" id="bspl:114866576"/>
<dbReference type="PANTHER" id="PTHR14522">
    <property type="entry name" value="EMO2-RELATED"/>
    <property type="match status" value="1"/>
</dbReference>
<feature type="region of interest" description="Disordered" evidence="2">
    <location>
        <begin position="693"/>
        <end position="723"/>
    </location>
</feature>
<evidence type="ECO:0000256" key="2">
    <source>
        <dbReference type="SAM" id="MobiDB-lite"/>
    </source>
</evidence>
<organism evidence="4 5">
    <name type="scientific">Betta splendens</name>
    <name type="common">Siamese fighting fish</name>
    <dbReference type="NCBI Taxonomy" id="158456"/>
    <lineage>
        <taxon>Eukaryota</taxon>
        <taxon>Metazoa</taxon>
        <taxon>Chordata</taxon>
        <taxon>Craniata</taxon>
        <taxon>Vertebrata</taxon>
        <taxon>Euteleostomi</taxon>
        <taxon>Actinopterygii</taxon>
        <taxon>Neopterygii</taxon>
        <taxon>Teleostei</taxon>
        <taxon>Neoteleostei</taxon>
        <taxon>Acanthomorphata</taxon>
        <taxon>Anabantaria</taxon>
        <taxon>Anabantiformes</taxon>
        <taxon>Anabantoidei</taxon>
        <taxon>Osphronemidae</taxon>
        <taxon>Betta</taxon>
    </lineage>
</organism>
<dbReference type="Pfam" id="PF15386">
    <property type="entry name" value="Tantalus"/>
    <property type="match status" value="1"/>
</dbReference>
<dbReference type="PANTHER" id="PTHR14522:SF2">
    <property type="entry name" value="PROLINE-RICH PROTEIN 14"/>
    <property type="match status" value="1"/>
</dbReference>
<evidence type="ECO:0000259" key="3">
    <source>
        <dbReference type="Pfam" id="PF15386"/>
    </source>
</evidence>
<dbReference type="AlphaFoldDB" id="A0A6P7P2L3"/>
<evidence type="ECO:0000256" key="1">
    <source>
        <dbReference type="ARBA" id="ARBA00022553"/>
    </source>
</evidence>
<dbReference type="InterPro" id="IPR028149">
    <property type="entry name" value="Tantalus-like"/>
</dbReference>
<sequence>MHTESNTRHKCKKTTFYQHAQEDTQTFRNLLLSLAMLAQPLNESDEGGRGLTRLSPGLLLADNDVSFTQTGVSPPPLRASYSSSPSFLSHSPPPCNFSTPAPPPPPLSVSSCTPFISPSLSAHCSVLPVILSPSSSCSSPSACHPHAAPTLPSSTASVSSSPLCSQSLHSSQPSVCHVSHTSAFPPPSLFYTSPPPPVAVCPSSFSPTSFSHFSPMLSPAAPSVLSSPPSSFTPSPSSLPPPVSPYPLYTSALVHTSPVLHPPPNPPACCSCSSLLPRLLSTHRLEMRRLLRGALSSIGRRLDSLERKSRRRRKRTCRQGGEDPAPASTSFNPSPPGLLSLDNDLSTSHSEQRSICREQELREKRIMKNNGSEGQEEDNGGRFIGQMRVSVRGEAAKEEVFPTLHDVRRRNQGRVRDPQKAAATVRQNSYSCLSESSQHVLYLLPSPRSGVDSCQSKALCVSLSQWHFSDFLPPFSLSHSQTFSYLQLCSSPVPTYMRCLSAVSMEMLSELLNAGAFGSPLRPLKDWTAPPSLSSDHCYVHQPTLSSTLSTQLQQKQHVNNTWSFYLPHRQPLPLYSANGPTTVFPGDQAKSSPKFVNKHAECSKRVSQIRIRRATPRETPLTPMGLPKVQRLKKKEFSLEEIYTNKNYKCPTTNRSLETIFEEPREKDGVLLLIGQQRRRRLLLFPDFTQPRKRKRPQGVGLPVAKVPRKRAARRQCQSHSSGDIDSDVMLLERLSALEDFMTRQGLDV</sequence>
<feature type="region of interest" description="Disordered" evidence="2">
    <location>
        <begin position="305"/>
        <end position="380"/>
    </location>
</feature>